<evidence type="ECO:0000259" key="1">
    <source>
        <dbReference type="Pfam" id="PF13166"/>
    </source>
</evidence>
<dbReference type="InterPro" id="IPR027417">
    <property type="entry name" value="P-loop_NTPase"/>
</dbReference>
<dbReference type="RefSeq" id="WP_222988177.1">
    <property type="nucleotide sequence ID" value="NZ_JAINVV010000001.1"/>
</dbReference>
<evidence type="ECO:0000313" key="2">
    <source>
        <dbReference type="EMBL" id="MBY8821088.1"/>
    </source>
</evidence>
<dbReference type="SUPFAM" id="SSF52540">
    <property type="entry name" value="P-loop containing nucleoside triphosphate hydrolases"/>
    <property type="match status" value="1"/>
</dbReference>
<accession>A0ABS7PIL4</accession>
<sequence length="762" mass="85665">MKISRINQLRDLAVFHRYAPAATEADFCKLNLIYGFNGSGKTTLSRLFASMERGALSKDLPVGGRFEFALEGGTVVAHDANLDRLKGQIAVFNEDFVETNFRWREGSANPVFFLGEEQAGLADELRQTQEKQEPARVDHDQRKRDRAKAETVFANFKRDTARNIAEQFGFGRSYIATQLDRDYSREAPRLKLEDTEQSSQRAILAQTAPKPKIERITPPEFNSEEFRNRLIDCLSASVGAITLAEFQRHEEMLRWAQEGLEFHRSHDLATCLFCGNGLSRDRLAQLDAAIDDRLGRISAEAQALLDEGRTQRDVLLGLSGRMPSENDVVEGQNILLQHRNSAEKAIGLAREVLAKALGQLEQKVRQPNGRLEMPVSATDMASFGDDRGFQAAIAGINQIIDKHNMATDQFEARRQAALDRLKDHYLSLSETRYRELERSLSQAITAETKAEATVRALNEQVIDLRGKLLQHGPAATAINALVKAYLRHGNIEIVAAPADAEGAEGFQIRRNGSEIVGVLSEGEKTAIALCYFISTLSAEGRKIRDLIVVVDDPISSLDTKALNYAFTLLKSHLSGAKQVFLLTHNIYFMQECRKWLLNMSKKEPPTAALLFIEITQDESGKRTSRIDKLPKLLRDYESEYHYLFQHLKNFAASEGLAYDHFYLMPNAMRKVLDIFLAFKLPGPDGLRSKVERLAETLTSFDGNRLMALDRLVQWESHADNLDDLVSFSSMTIEEARDSANAILALMVEMDRPHHDRLMHLCA</sequence>
<keyword evidence="3" id="KW-1185">Reference proteome</keyword>
<name>A0ABS7PIL4_9SPHN</name>
<dbReference type="PANTHER" id="PTHR32182">
    <property type="entry name" value="DNA REPLICATION AND REPAIR PROTEIN RECF"/>
    <property type="match status" value="1"/>
</dbReference>
<dbReference type="Proteomes" id="UP000706039">
    <property type="component" value="Unassembled WGS sequence"/>
</dbReference>
<evidence type="ECO:0000313" key="3">
    <source>
        <dbReference type="Proteomes" id="UP000706039"/>
    </source>
</evidence>
<organism evidence="2 3">
    <name type="scientific">Sphingomonas colocasiae</name>
    <dbReference type="NCBI Taxonomy" id="1848973"/>
    <lineage>
        <taxon>Bacteria</taxon>
        <taxon>Pseudomonadati</taxon>
        <taxon>Pseudomonadota</taxon>
        <taxon>Alphaproteobacteria</taxon>
        <taxon>Sphingomonadales</taxon>
        <taxon>Sphingomonadaceae</taxon>
        <taxon>Sphingomonas</taxon>
    </lineage>
</organism>
<proteinExistence type="predicted"/>
<reference evidence="2 3" key="1">
    <citation type="submission" date="2021-08" db="EMBL/GenBank/DDBJ databases">
        <authorList>
            <person name="Tuo L."/>
        </authorList>
    </citation>
    <scope>NUCLEOTIDE SEQUENCE [LARGE SCALE GENOMIC DNA]</scope>
    <source>
        <strain evidence="2 3">JCM 31229</strain>
    </source>
</reference>
<protein>
    <submittedName>
        <fullName evidence="2">AAA family ATPase</fullName>
    </submittedName>
</protein>
<dbReference type="EMBL" id="JAINVV010000001">
    <property type="protein sequence ID" value="MBY8821088.1"/>
    <property type="molecule type" value="Genomic_DNA"/>
</dbReference>
<dbReference type="Gene3D" id="3.40.50.300">
    <property type="entry name" value="P-loop containing nucleotide triphosphate hydrolases"/>
    <property type="match status" value="1"/>
</dbReference>
<comment type="caution">
    <text evidence="2">The sequence shown here is derived from an EMBL/GenBank/DDBJ whole genome shotgun (WGS) entry which is preliminary data.</text>
</comment>
<feature type="domain" description="Protein CR006 P-loop" evidence="1">
    <location>
        <begin position="24"/>
        <end position="743"/>
    </location>
</feature>
<dbReference type="InterPro" id="IPR026866">
    <property type="entry name" value="CR006_AAA"/>
</dbReference>
<gene>
    <name evidence="2" type="ORF">K7G82_02215</name>
</gene>
<dbReference type="Pfam" id="PF13166">
    <property type="entry name" value="AAA_13"/>
    <property type="match status" value="1"/>
</dbReference>
<dbReference type="PANTHER" id="PTHR32182:SF22">
    <property type="entry name" value="ATP-DEPENDENT ENDONUCLEASE, OLD FAMILY-RELATED"/>
    <property type="match status" value="1"/>
</dbReference>